<organism evidence="1 2">
    <name type="scientific">Galendromus occidentalis</name>
    <name type="common">western predatory mite</name>
    <dbReference type="NCBI Taxonomy" id="34638"/>
    <lineage>
        <taxon>Eukaryota</taxon>
        <taxon>Metazoa</taxon>
        <taxon>Ecdysozoa</taxon>
        <taxon>Arthropoda</taxon>
        <taxon>Chelicerata</taxon>
        <taxon>Arachnida</taxon>
        <taxon>Acari</taxon>
        <taxon>Parasitiformes</taxon>
        <taxon>Mesostigmata</taxon>
        <taxon>Gamasina</taxon>
        <taxon>Phytoseioidea</taxon>
        <taxon>Phytoseiidae</taxon>
        <taxon>Typhlodrominae</taxon>
        <taxon>Galendromus</taxon>
    </lineage>
</organism>
<dbReference type="Proteomes" id="UP000694867">
    <property type="component" value="Unplaced"/>
</dbReference>
<dbReference type="RefSeq" id="XP_018494088.1">
    <property type="nucleotide sequence ID" value="XM_018638572.1"/>
</dbReference>
<name>A0AAJ7L3Y7_9ACAR</name>
<proteinExistence type="predicted"/>
<reference evidence="2" key="1">
    <citation type="submission" date="2025-08" db="UniProtKB">
        <authorList>
            <consortium name="RefSeq"/>
        </authorList>
    </citation>
    <scope>IDENTIFICATION</scope>
</reference>
<dbReference type="KEGG" id="goe:108863897"/>
<dbReference type="AlphaFoldDB" id="A0AAJ7L3Y7"/>
<gene>
    <name evidence="2" type="primary">LOC108863897</name>
</gene>
<accession>A0AAJ7L3Y7</accession>
<keyword evidence="1" id="KW-1185">Reference proteome</keyword>
<protein>
    <submittedName>
        <fullName evidence="2">Uncharacterized protein LOC108863897</fullName>
    </submittedName>
</protein>
<sequence>MSISRKPDDFKLLVSDQCRNNITAGRESKVAYESFLHVTRSAHGLHLLYETTRGEHLKDNALLSTIKSLLSCSKSRADRYQALLENQALPPKPVITRWETFVLTALHHHRNFNENETRVFASQIEARAADS</sequence>
<evidence type="ECO:0000313" key="2">
    <source>
        <dbReference type="RefSeq" id="XP_018494088.1"/>
    </source>
</evidence>
<dbReference type="GeneID" id="108863897"/>
<evidence type="ECO:0000313" key="1">
    <source>
        <dbReference type="Proteomes" id="UP000694867"/>
    </source>
</evidence>